<sequence length="313" mass="33403">MTGRAILVIGDSMLDRYWDGLVERISPEAPVPVLKFAKEWQRPGGAANVAANICAMGSQATLATLVGEDEAGDLLLQLMATYGVKLKAVRSPHAVTTQKIRAVCGQHQMLRIDIEREVPTQALESLIQTADALIPRHPWILLSDYHKGSLSRCEGFIQSARQCGSRVLVDPKGSDFERYRGAWLLKPNEKEARAMTGAWSSEAEFTHLMHAARAQFGVEHLLVTRGERGMSLFSANGAPQHIPTAAKEVFDVSGAGDTVLAALAAALAGGAPLVQAIRHANLAAGVAVAKFGTATVSLAEILRVQDKADAASP</sequence>
<keyword evidence="2" id="KW-0418">Kinase</keyword>
<dbReference type="CDD" id="cd01172">
    <property type="entry name" value="RfaE_like"/>
    <property type="match status" value="1"/>
</dbReference>
<gene>
    <name evidence="4" type="primary">hldE</name>
    <name evidence="4" type="ORF">DJFAAGMI_01184</name>
</gene>
<dbReference type="PROSITE" id="PS00584">
    <property type="entry name" value="PFKB_KINASES_2"/>
    <property type="match status" value="1"/>
</dbReference>
<evidence type="ECO:0000313" key="4">
    <source>
        <dbReference type="EMBL" id="MBS3018452.1"/>
    </source>
</evidence>
<evidence type="ECO:0000256" key="2">
    <source>
        <dbReference type="ARBA" id="ARBA00022777"/>
    </source>
</evidence>
<keyword evidence="1" id="KW-0808">Transferase</keyword>
<reference evidence="4 5" key="1">
    <citation type="submission" date="2020-03" db="EMBL/GenBank/DDBJ databases">
        <title>The role of nitrogen metabolism on polyethylene biodegradation.</title>
        <authorList>
            <person name="Peixoto J."/>
            <person name="Vizzotto C.S."/>
            <person name="Ramos A."/>
            <person name="Alves G."/>
            <person name="Steindorff A."/>
            <person name="Kruger R."/>
        </authorList>
    </citation>
    <scope>NUCLEOTIDE SEQUENCE [LARGE SCALE GENOMIC DNA]</scope>
    <source>
        <strain evidence="4 5">PE63</strain>
    </source>
</reference>
<accession>A0ABS5LQ47</accession>
<dbReference type="EMBL" id="JAANES010000001">
    <property type="protein sequence ID" value="MBS3018452.1"/>
    <property type="molecule type" value="Genomic_DNA"/>
</dbReference>
<evidence type="ECO:0000259" key="3">
    <source>
        <dbReference type="Pfam" id="PF00294"/>
    </source>
</evidence>
<proteinExistence type="predicted"/>
<evidence type="ECO:0000313" key="5">
    <source>
        <dbReference type="Proteomes" id="UP001647436"/>
    </source>
</evidence>
<feature type="domain" description="Carbohydrate kinase PfkB" evidence="3">
    <location>
        <begin position="6"/>
        <end position="295"/>
    </location>
</feature>
<dbReference type="InterPro" id="IPR011913">
    <property type="entry name" value="RfaE_dom_I"/>
</dbReference>
<dbReference type="InterPro" id="IPR029056">
    <property type="entry name" value="Ribokinase-like"/>
</dbReference>
<dbReference type="PANTHER" id="PTHR46969">
    <property type="entry name" value="BIFUNCTIONAL PROTEIN HLDE"/>
    <property type="match status" value="1"/>
</dbReference>
<dbReference type="InterPro" id="IPR011611">
    <property type="entry name" value="PfkB_dom"/>
</dbReference>
<organism evidence="4 5">
    <name type="scientific">Comamonas brasiliensis</name>
    <dbReference type="NCBI Taxonomy" id="1812482"/>
    <lineage>
        <taxon>Bacteria</taxon>
        <taxon>Pseudomonadati</taxon>
        <taxon>Pseudomonadota</taxon>
        <taxon>Betaproteobacteria</taxon>
        <taxon>Burkholderiales</taxon>
        <taxon>Comamonadaceae</taxon>
        <taxon>Comamonas</taxon>
    </lineage>
</organism>
<dbReference type="InterPro" id="IPR002173">
    <property type="entry name" value="Carboh/pur_kinase_PfkB_CS"/>
</dbReference>
<dbReference type="PROSITE" id="PS00583">
    <property type="entry name" value="PFKB_KINASES_1"/>
    <property type="match status" value="1"/>
</dbReference>
<keyword evidence="5" id="KW-1185">Reference proteome</keyword>
<protein>
    <submittedName>
        <fullName evidence="4">Bifunctional protein HldE</fullName>
    </submittedName>
</protein>
<dbReference type="Pfam" id="PF00294">
    <property type="entry name" value="PfkB"/>
    <property type="match status" value="1"/>
</dbReference>
<dbReference type="Gene3D" id="3.40.1190.20">
    <property type="match status" value="1"/>
</dbReference>
<dbReference type="Proteomes" id="UP001647436">
    <property type="component" value="Unassembled WGS sequence"/>
</dbReference>
<evidence type="ECO:0000256" key="1">
    <source>
        <dbReference type="ARBA" id="ARBA00022679"/>
    </source>
</evidence>
<dbReference type="PANTHER" id="PTHR46969:SF1">
    <property type="entry name" value="BIFUNCTIONAL PROTEIN HLDE"/>
    <property type="match status" value="1"/>
</dbReference>
<dbReference type="NCBIfam" id="TIGR02198">
    <property type="entry name" value="rfaE_dom_I"/>
    <property type="match status" value="1"/>
</dbReference>
<comment type="caution">
    <text evidence="4">The sequence shown here is derived from an EMBL/GenBank/DDBJ whole genome shotgun (WGS) entry which is preliminary data.</text>
</comment>
<dbReference type="RefSeq" id="WP_211456319.1">
    <property type="nucleotide sequence ID" value="NZ_JAANES010000001.1"/>
</dbReference>
<name>A0ABS5LQ47_9BURK</name>
<dbReference type="SUPFAM" id="SSF53613">
    <property type="entry name" value="Ribokinase-like"/>
    <property type="match status" value="1"/>
</dbReference>